<dbReference type="Proteomes" id="UP001381693">
    <property type="component" value="Unassembled WGS sequence"/>
</dbReference>
<name>A0AAN8X3S0_HALRR</name>
<comment type="caution">
    <text evidence="2">The sequence shown here is derived from an EMBL/GenBank/DDBJ whole genome shotgun (WGS) entry which is preliminary data.</text>
</comment>
<evidence type="ECO:0000313" key="3">
    <source>
        <dbReference type="Proteomes" id="UP001381693"/>
    </source>
</evidence>
<dbReference type="AlphaFoldDB" id="A0AAN8X3S0"/>
<organism evidence="2 3">
    <name type="scientific">Halocaridina rubra</name>
    <name type="common">Hawaiian red shrimp</name>
    <dbReference type="NCBI Taxonomy" id="373956"/>
    <lineage>
        <taxon>Eukaryota</taxon>
        <taxon>Metazoa</taxon>
        <taxon>Ecdysozoa</taxon>
        <taxon>Arthropoda</taxon>
        <taxon>Crustacea</taxon>
        <taxon>Multicrustacea</taxon>
        <taxon>Malacostraca</taxon>
        <taxon>Eumalacostraca</taxon>
        <taxon>Eucarida</taxon>
        <taxon>Decapoda</taxon>
        <taxon>Pleocyemata</taxon>
        <taxon>Caridea</taxon>
        <taxon>Atyoidea</taxon>
        <taxon>Atyidae</taxon>
        <taxon>Halocaridina</taxon>
    </lineage>
</organism>
<evidence type="ECO:0000313" key="2">
    <source>
        <dbReference type="EMBL" id="KAK7071540.1"/>
    </source>
</evidence>
<sequence length="123" mass="14576">MSMQNYKENIKEIRYDENYCHASSRGCQLLRVVFRILLLRVVFLLVCRLGIPCHIVEYLDHCLDTYHLRQFPYIVVASEFPVVWCCLIAVHHSDCDSFTFEDCESCSSCHQSHSFLWWQDAYS</sequence>
<evidence type="ECO:0000256" key="1">
    <source>
        <dbReference type="SAM" id="Phobius"/>
    </source>
</evidence>
<proteinExistence type="predicted"/>
<protein>
    <submittedName>
        <fullName evidence="2">Uncharacterized protein</fullName>
    </submittedName>
</protein>
<gene>
    <name evidence="2" type="ORF">SK128_018233</name>
</gene>
<accession>A0AAN8X3S0</accession>
<keyword evidence="1" id="KW-1133">Transmembrane helix</keyword>
<feature type="transmembrane region" description="Helical" evidence="1">
    <location>
        <begin position="32"/>
        <end position="51"/>
    </location>
</feature>
<dbReference type="EMBL" id="JAXCGZ010014322">
    <property type="protein sequence ID" value="KAK7071540.1"/>
    <property type="molecule type" value="Genomic_DNA"/>
</dbReference>
<keyword evidence="3" id="KW-1185">Reference proteome</keyword>
<keyword evidence="1" id="KW-0472">Membrane</keyword>
<feature type="transmembrane region" description="Helical" evidence="1">
    <location>
        <begin position="71"/>
        <end position="90"/>
    </location>
</feature>
<keyword evidence="1" id="KW-0812">Transmembrane</keyword>
<reference evidence="2 3" key="1">
    <citation type="submission" date="2023-11" db="EMBL/GenBank/DDBJ databases">
        <title>Halocaridina rubra genome assembly.</title>
        <authorList>
            <person name="Smith C."/>
        </authorList>
    </citation>
    <scope>NUCLEOTIDE SEQUENCE [LARGE SCALE GENOMIC DNA]</scope>
    <source>
        <strain evidence="2">EP-1</strain>
        <tissue evidence="2">Whole</tissue>
    </source>
</reference>